<name>A0A3Q0JEB0_DIACI</name>
<keyword evidence="7" id="KW-0732">Signal</keyword>
<proteinExistence type="predicted"/>
<keyword evidence="5" id="KW-0408">Iron</keyword>
<evidence type="ECO:0000256" key="2">
    <source>
        <dbReference type="ARBA" id="ARBA00022525"/>
    </source>
</evidence>
<keyword evidence="8" id="KW-1185">Reference proteome</keyword>
<dbReference type="GO" id="GO:0046872">
    <property type="term" value="F:metal ion binding"/>
    <property type="evidence" value="ECO:0007669"/>
    <property type="project" value="UniProtKB-KW"/>
</dbReference>
<dbReference type="PRINTS" id="PR00457">
    <property type="entry name" value="ANPEROXIDASE"/>
</dbReference>
<keyword evidence="5" id="KW-0479">Metal-binding</keyword>
<evidence type="ECO:0000256" key="7">
    <source>
        <dbReference type="SAM" id="SignalP"/>
    </source>
</evidence>
<evidence type="ECO:0000256" key="1">
    <source>
        <dbReference type="ARBA" id="ARBA00004613"/>
    </source>
</evidence>
<dbReference type="PANTHER" id="PTHR11475">
    <property type="entry name" value="OXIDASE/PEROXIDASE"/>
    <property type="match status" value="1"/>
</dbReference>
<dbReference type="GO" id="GO:0020037">
    <property type="term" value="F:heme binding"/>
    <property type="evidence" value="ECO:0007669"/>
    <property type="project" value="InterPro"/>
</dbReference>
<feature type="signal peptide" evidence="7">
    <location>
        <begin position="1"/>
        <end position="26"/>
    </location>
</feature>
<evidence type="ECO:0000313" key="9">
    <source>
        <dbReference type="RefSeq" id="XP_026686832.1"/>
    </source>
</evidence>
<dbReference type="Pfam" id="PF03098">
    <property type="entry name" value="An_peroxidase"/>
    <property type="match status" value="2"/>
</dbReference>
<dbReference type="RefSeq" id="XP_026686832.1">
    <property type="nucleotide sequence ID" value="XM_026831031.1"/>
</dbReference>
<feature type="compositionally biased region" description="Low complexity" evidence="6">
    <location>
        <begin position="46"/>
        <end position="65"/>
    </location>
</feature>
<dbReference type="Proteomes" id="UP000079169">
    <property type="component" value="Unplaced"/>
</dbReference>
<dbReference type="InterPro" id="IPR010255">
    <property type="entry name" value="Haem_peroxidase_sf"/>
</dbReference>
<protein>
    <submittedName>
        <fullName evidence="9">Peroxidase</fullName>
    </submittedName>
</protein>
<dbReference type="PaxDb" id="121845-A0A3Q0JEB0"/>
<keyword evidence="5" id="KW-0349">Heme</keyword>
<evidence type="ECO:0000256" key="5">
    <source>
        <dbReference type="PIRSR" id="PIRSR619791-2"/>
    </source>
</evidence>
<feature type="region of interest" description="Disordered" evidence="6">
    <location>
        <begin position="33"/>
        <end position="95"/>
    </location>
</feature>
<evidence type="ECO:0000313" key="8">
    <source>
        <dbReference type="Proteomes" id="UP000079169"/>
    </source>
</evidence>
<evidence type="ECO:0000256" key="4">
    <source>
        <dbReference type="ARBA" id="ARBA00023180"/>
    </source>
</evidence>
<dbReference type="KEGG" id="dci:103519578"/>
<dbReference type="GO" id="GO:0004601">
    <property type="term" value="F:peroxidase activity"/>
    <property type="evidence" value="ECO:0007669"/>
    <property type="project" value="UniProtKB-KW"/>
</dbReference>
<keyword evidence="2" id="KW-0964">Secreted</keyword>
<dbReference type="PROSITE" id="PS50292">
    <property type="entry name" value="PEROXIDASE_3"/>
    <property type="match status" value="1"/>
</dbReference>
<dbReference type="InterPro" id="IPR019791">
    <property type="entry name" value="Haem_peroxidase_animal"/>
</dbReference>
<evidence type="ECO:0000256" key="3">
    <source>
        <dbReference type="ARBA" id="ARBA00022559"/>
    </source>
</evidence>
<keyword evidence="3 9" id="KW-0575">Peroxidase</keyword>
<reference evidence="9" key="1">
    <citation type="submission" date="2025-08" db="UniProtKB">
        <authorList>
            <consortium name="RefSeq"/>
        </authorList>
    </citation>
    <scope>IDENTIFICATION</scope>
</reference>
<dbReference type="GO" id="GO:0006979">
    <property type="term" value="P:response to oxidative stress"/>
    <property type="evidence" value="ECO:0007669"/>
    <property type="project" value="InterPro"/>
</dbReference>
<dbReference type="PANTHER" id="PTHR11475:SF4">
    <property type="entry name" value="CHORION PEROXIDASE"/>
    <property type="match status" value="1"/>
</dbReference>
<organism evidence="8 9">
    <name type="scientific">Diaphorina citri</name>
    <name type="common">Asian citrus psyllid</name>
    <dbReference type="NCBI Taxonomy" id="121845"/>
    <lineage>
        <taxon>Eukaryota</taxon>
        <taxon>Metazoa</taxon>
        <taxon>Ecdysozoa</taxon>
        <taxon>Arthropoda</taxon>
        <taxon>Hexapoda</taxon>
        <taxon>Insecta</taxon>
        <taxon>Pterygota</taxon>
        <taxon>Neoptera</taxon>
        <taxon>Paraneoptera</taxon>
        <taxon>Hemiptera</taxon>
        <taxon>Sternorrhyncha</taxon>
        <taxon>Psylloidea</taxon>
        <taxon>Psyllidae</taxon>
        <taxon>Diaphorininae</taxon>
        <taxon>Diaphorina</taxon>
    </lineage>
</organism>
<dbReference type="InterPro" id="IPR037120">
    <property type="entry name" value="Haem_peroxidase_sf_animal"/>
</dbReference>
<dbReference type="SUPFAM" id="SSF48113">
    <property type="entry name" value="Heme-dependent peroxidases"/>
    <property type="match status" value="2"/>
</dbReference>
<evidence type="ECO:0000256" key="6">
    <source>
        <dbReference type="SAM" id="MobiDB-lite"/>
    </source>
</evidence>
<feature type="compositionally biased region" description="Basic and acidic residues" evidence="6">
    <location>
        <begin position="66"/>
        <end position="75"/>
    </location>
</feature>
<sequence length="717" mass="81868">MSIKFRFIGIGLTILLLAENFPLVSLHEDNGVYGRQANPERESEVRGYGTRYRQSSYSSSYGYNRNSRESREYGRTETSGSRETYGRPDPSSGLCKPRINKFKAQPEADQNIADQCFASQAPQCNRRTKYRTLDGTCNNLRRPWWGAVDTAHVRLMRPYYEDGVSSYRVSQVDASPLPNARVLSRVFLPDRNISDVHTRMYLEFSQLVAHDITLNPQESTGPKCCSDSGDRVRSTSGNCRPILIPSNDDFYSQFNRRCLEYKRSLAINCSVGALQPIVQSTHFIDVSFMYGSHPDKARELRSLSRGKLRVREVNGRTFMPTGDPSNCVNASSNICYDAGDIRVNQQLDLAVSQTVWLRFHNYVAEKLIQQNPSWSNRDELVYQEARRLVIGCFQHIVYNEWLPILIVRWKYWNTSHAFRAVNASSNICYDAGDIRVNQQLDLAVSQTVWLRFHNYVAEKLIQQNPSWSNRDELVYQEARRLVIGCFQHIVYNEWLPILIGESYTKDVGLSPTSSGYFQGYDPEVNPSTLADFAAGAFRGLHSLIPGTIKLVNERRVTNQELPFSSTMQHPGDILEVMDVFDSTLRGLTNQLQQYQDRFITEQVSQTQVTRLSQVYRGVNDIDYYIGGLLESVIRGTLSSPSFRCVFAEAFYRYKYGDRYFYEGPPATNPGAFTPGKMESKDQETLWTRSDLPTILDPTALWTNPVEVAQLLGLETEM</sequence>
<accession>A0A3Q0JEB0</accession>
<dbReference type="GeneID" id="103519578"/>
<keyword evidence="4" id="KW-0325">Glycoprotein</keyword>
<keyword evidence="3 9" id="KW-0560">Oxidoreductase</keyword>
<gene>
    <name evidence="9" type="primary">LOC103519578</name>
</gene>
<comment type="subcellular location">
    <subcellularLocation>
        <location evidence="1">Secreted</location>
    </subcellularLocation>
</comment>
<feature type="binding site" description="axial binding residue" evidence="5">
    <location>
        <position position="453"/>
    </location>
    <ligand>
        <name>heme b</name>
        <dbReference type="ChEBI" id="CHEBI:60344"/>
    </ligand>
    <ligandPart>
        <name>Fe</name>
        <dbReference type="ChEBI" id="CHEBI:18248"/>
    </ligandPart>
</feature>
<dbReference type="Gene3D" id="1.10.640.10">
    <property type="entry name" value="Haem peroxidase domain superfamily, animal type"/>
    <property type="match status" value="3"/>
</dbReference>
<dbReference type="GO" id="GO:0005576">
    <property type="term" value="C:extracellular region"/>
    <property type="evidence" value="ECO:0007669"/>
    <property type="project" value="UniProtKB-SubCell"/>
</dbReference>
<dbReference type="AlphaFoldDB" id="A0A3Q0JEB0"/>
<feature type="chain" id="PRO_5018330868" evidence="7">
    <location>
        <begin position="27"/>
        <end position="717"/>
    </location>
</feature>